<evidence type="ECO:0000259" key="2">
    <source>
        <dbReference type="PROSITE" id="PS50280"/>
    </source>
</evidence>
<gene>
    <name evidence="3" type="ORF">LPLAT_LOCUS988</name>
</gene>
<feature type="domain" description="SET" evidence="2">
    <location>
        <begin position="6"/>
        <end position="251"/>
    </location>
</feature>
<dbReference type="CDD" id="cd20071">
    <property type="entry name" value="SET_SMYD"/>
    <property type="match status" value="1"/>
</dbReference>
<feature type="region of interest" description="Disordered" evidence="1">
    <location>
        <begin position="494"/>
        <end position="521"/>
    </location>
</feature>
<accession>A0AAV2N409</accession>
<dbReference type="Gene3D" id="6.10.140.2220">
    <property type="match status" value="1"/>
</dbReference>
<evidence type="ECO:0000313" key="3">
    <source>
        <dbReference type="EMBL" id="CAL1674292.1"/>
    </source>
</evidence>
<dbReference type="Pfam" id="PF00856">
    <property type="entry name" value="SET"/>
    <property type="match status" value="1"/>
</dbReference>
<dbReference type="PANTHER" id="PTHR46455:SF6">
    <property type="entry name" value="RE22408P-RELATED"/>
    <property type="match status" value="1"/>
</dbReference>
<dbReference type="EMBL" id="OZ034824">
    <property type="protein sequence ID" value="CAL1674292.1"/>
    <property type="molecule type" value="Genomic_DNA"/>
</dbReference>
<proteinExistence type="predicted"/>
<dbReference type="InterPro" id="IPR053010">
    <property type="entry name" value="SET_SmydA-8"/>
</dbReference>
<sequence length="521" mass="59682">MAPIFPKYKIAHSKKFGRYLVTTKNVAPGEVIIREEPIAVGPMTYNKNYCFCFACLRSLPKIGAGNRYACSRCNFAPLCSVACEARTNHHTDDECQIFRDNRELLETGIDTTKILLALRLWLTKYRNPVTWERINHMEAYLDKRIGTPVWKEREVDVVDVIRKLRMPAETEPPSAELMQKLCGILDVNAFELRSPGVLDGLLPLRGLYIEATLMAHDCRGNTYLTVDDNFQLTVYASVPIKQDEPILFNYTSSLLGTLERREHLREGKYFECECPLCEDPYELQSHLSSVLCPRCKEGFVGMQDTSVIPSYERASRWQCQICKRTYGGRLIRATLNICKTLVDECEDIDVKSIDNLLKRLSQSLHANHFLMLSLKQKLLTACRREITSLNPRRKIMQKMLNTCKEVYNVLDIVEPGISRSKGIMLYEIHLPMIILANQSYSAREISSAQLVCRLEEARDLLKKALTMLLLQPATTPEGKLAKRALEELRTLNQNISDAKSLPPEEPKVHARRAKEQRKKIR</sequence>
<dbReference type="SUPFAM" id="SSF82199">
    <property type="entry name" value="SET domain"/>
    <property type="match status" value="1"/>
</dbReference>
<dbReference type="InterPro" id="IPR001214">
    <property type="entry name" value="SET_dom"/>
</dbReference>
<organism evidence="3 4">
    <name type="scientific">Lasius platythorax</name>
    <dbReference type="NCBI Taxonomy" id="488582"/>
    <lineage>
        <taxon>Eukaryota</taxon>
        <taxon>Metazoa</taxon>
        <taxon>Ecdysozoa</taxon>
        <taxon>Arthropoda</taxon>
        <taxon>Hexapoda</taxon>
        <taxon>Insecta</taxon>
        <taxon>Pterygota</taxon>
        <taxon>Neoptera</taxon>
        <taxon>Endopterygota</taxon>
        <taxon>Hymenoptera</taxon>
        <taxon>Apocrita</taxon>
        <taxon>Aculeata</taxon>
        <taxon>Formicoidea</taxon>
        <taxon>Formicidae</taxon>
        <taxon>Formicinae</taxon>
        <taxon>Lasius</taxon>
        <taxon>Lasius</taxon>
    </lineage>
</organism>
<feature type="compositionally biased region" description="Basic residues" evidence="1">
    <location>
        <begin position="509"/>
        <end position="521"/>
    </location>
</feature>
<evidence type="ECO:0000256" key="1">
    <source>
        <dbReference type="SAM" id="MobiDB-lite"/>
    </source>
</evidence>
<name>A0AAV2N409_9HYME</name>
<dbReference type="GO" id="GO:0008757">
    <property type="term" value="F:S-adenosylmethionine-dependent methyltransferase activity"/>
    <property type="evidence" value="ECO:0007669"/>
    <property type="project" value="UniProtKB-ARBA"/>
</dbReference>
<reference evidence="3 4" key="1">
    <citation type="submission" date="2024-04" db="EMBL/GenBank/DDBJ databases">
        <authorList>
            <consortium name="Molecular Ecology Group"/>
        </authorList>
    </citation>
    <scope>NUCLEOTIDE SEQUENCE [LARGE SCALE GENOMIC DNA]</scope>
</reference>
<protein>
    <recommendedName>
        <fullName evidence="2">SET domain-containing protein</fullName>
    </recommendedName>
</protein>
<dbReference type="GO" id="GO:0008276">
    <property type="term" value="F:protein methyltransferase activity"/>
    <property type="evidence" value="ECO:0007669"/>
    <property type="project" value="UniProtKB-ARBA"/>
</dbReference>
<dbReference type="InterPro" id="IPR046341">
    <property type="entry name" value="SET_dom_sf"/>
</dbReference>
<dbReference type="AlphaFoldDB" id="A0AAV2N409"/>
<dbReference type="GO" id="GO:0008170">
    <property type="term" value="F:N-methyltransferase activity"/>
    <property type="evidence" value="ECO:0007669"/>
    <property type="project" value="UniProtKB-ARBA"/>
</dbReference>
<keyword evidence="4" id="KW-1185">Reference proteome</keyword>
<dbReference type="Gene3D" id="1.10.220.160">
    <property type="match status" value="1"/>
</dbReference>
<evidence type="ECO:0000313" key="4">
    <source>
        <dbReference type="Proteomes" id="UP001497644"/>
    </source>
</evidence>
<dbReference type="Gene3D" id="2.170.270.10">
    <property type="entry name" value="SET domain"/>
    <property type="match status" value="1"/>
</dbReference>
<dbReference type="PROSITE" id="PS50280">
    <property type="entry name" value="SET"/>
    <property type="match status" value="1"/>
</dbReference>
<dbReference type="PANTHER" id="PTHR46455">
    <property type="entry name" value="SET AND MYND DOMAIN CONTAINING, ARTHROPOD-SPECIFIC, MEMBER 4, ISOFORM A"/>
    <property type="match status" value="1"/>
</dbReference>
<dbReference type="Proteomes" id="UP001497644">
    <property type="component" value="Chromosome 1"/>
</dbReference>